<feature type="transmembrane region" description="Helical" evidence="7">
    <location>
        <begin position="292"/>
        <end position="312"/>
    </location>
</feature>
<evidence type="ECO:0000256" key="1">
    <source>
        <dbReference type="ARBA" id="ARBA00004651"/>
    </source>
</evidence>
<dbReference type="InterPro" id="IPR038078">
    <property type="entry name" value="PhoU-like_sf"/>
</dbReference>
<dbReference type="PANTHER" id="PTHR10010">
    <property type="entry name" value="SOLUTE CARRIER FAMILY 34 SODIUM PHOSPHATE , MEMBER 2-RELATED"/>
    <property type="match status" value="1"/>
</dbReference>
<keyword evidence="6" id="KW-0175">Coiled coil</keyword>
<feature type="transmembrane region" description="Helical" evidence="7">
    <location>
        <begin position="217"/>
        <end position="238"/>
    </location>
</feature>
<dbReference type="InterPro" id="IPR026022">
    <property type="entry name" value="PhoU_dom"/>
</dbReference>
<feature type="domain" description="PhoU" evidence="8">
    <location>
        <begin position="467"/>
        <end position="546"/>
    </location>
</feature>
<evidence type="ECO:0000256" key="3">
    <source>
        <dbReference type="ARBA" id="ARBA00022692"/>
    </source>
</evidence>
<evidence type="ECO:0000313" key="10">
    <source>
        <dbReference type="Proteomes" id="UP001466331"/>
    </source>
</evidence>
<dbReference type="Pfam" id="PF01895">
    <property type="entry name" value="PhoU"/>
    <property type="match status" value="1"/>
</dbReference>
<feature type="transmembrane region" description="Helical" evidence="7">
    <location>
        <begin position="250"/>
        <end position="272"/>
    </location>
</feature>
<dbReference type="Gene3D" id="1.20.58.220">
    <property type="entry name" value="Phosphate transport system protein phou homolog 2, domain 2"/>
    <property type="match status" value="1"/>
</dbReference>
<keyword evidence="4 7" id="KW-1133">Transmembrane helix</keyword>
<evidence type="ECO:0000256" key="5">
    <source>
        <dbReference type="ARBA" id="ARBA00023136"/>
    </source>
</evidence>
<evidence type="ECO:0000256" key="2">
    <source>
        <dbReference type="ARBA" id="ARBA00022475"/>
    </source>
</evidence>
<feature type="transmembrane region" description="Helical" evidence="7">
    <location>
        <begin position="6"/>
        <end position="29"/>
    </location>
</feature>
<dbReference type="EMBL" id="JBCHKQ010000005">
    <property type="protein sequence ID" value="MEM5948750.1"/>
    <property type="molecule type" value="Genomic_DNA"/>
</dbReference>
<dbReference type="InterPro" id="IPR004633">
    <property type="entry name" value="NaPi_cotrn-rel/YqeW-like"/>
</dbReference>
<gene>
    <name evidence="9" type="ORF">WKV44_09365</name>
</gene>
<dbReference type="SUPFAM" id="SSF109755">
    <property type="entry name" value="PhoU-like"/>
    <property type="match status" value="1"/>
</dbReference>
<dbReference type="NCBIfam" id="NF037997">
    <property type="entry name" value="Na_Pi_symport"/>
    <property type="match status" value="1"/>
</dbReference>
<dbReference type="NCBIfam" id="TIGR00704">
    <property type="entry name" value="NaPi_cotrn_rel"/>
    <property type="match status" value="1"/>
</dbReference>
<feature type="coiled-coil region" evidence="6">
    <location>
        <begin position="372"/>
        <end position="399"/>
    </location>
</feature>
<keyword evidence="5 7" id="KW-0472">Membrane</keyword>
<dbReference type="PANTHER" id="PTHR10010:SF46">
    <property type="entry name" value="SODIUM-DEPENDENT PHOSPHATE TRANSPORT PROTEIN 2B"/>
    <property type="match status" value="1"/>
</dbReference>
<proteinExistence type="predicted"/>
<comment type="caution">
    <text evidence="9">The sequence shown here is derived from an EMBL/GenBank/DDBJ whole genome shotgun (WGS) entry which is preliminary data.</text>
</comment>
<comment type="subcellular location">
    <subcellularLocation>
        <location evidence="1">Cell membrane</location>
        <topology evidence="1">Multi-pass membrane protein</topology>
    </subcellularLocation>
</comment>
<evidence type="ECO:0000259" key="8">
    <source>
        <dbReference type="Pfam" id="PF01895"/>
    </source>
</evidence>
<name>A0ABU9UDK9_9SPIR</name>
<keyword evidence="10" id="KW-1185">Reference proteome</keyword>
<accession>A0ABU9UDK9</accession>
<evidence type="ECO:0000313" key="9">
    <source>
        <dbReference type="EMBL" id="MEM5948750.1"/>
    </source>
</evidence>
<keyword evidence="2" id="KW-1003">Cell membrane</keyword>
<dbReference type="InterPro" id="IPR003841">
    <property type="entry name" value="Na/Pi_transpt"/>
</dbReference>
<dbReference type="RefSeq" id="WP_420070201.1">
    <property type="nucleotide sequence ID" value="NZ_JBCHKQ010000005.1"/>
</dbReference>
<feature type="transmembrane region" description="Helical" evidence="7">
    <location>
        <begin position="179"/>
        <end position="197"/>
    </location>
</feature>
<organism evidence="9 10">
    <name type="scientific">Rarispira pelagica</name>
    <dbReference type="NCBI Taxonomy" id="3141764"/>
    <lineage>
        <taxon>Bacteria</taxon>
        <taxon>Pseudomonadati</taxon>
        <taxon>Spirochaetota</taxon>
        <taxon>Spirochaetia</taxon>
        <taxon>Winmispirales</taxon>
        <taxon>Winmispiraceae</taxon>
        <taxon>Rarispira</taxon>
    </lineage>
</organism>
<evidence type="ECO:0000256" key="6">
    <source>
        <dbReference type="SAM" id="Coils"/>
    </source>
</evidence>
<feature type="transmembrane region" description="Helical" evidence="7">
    <location>
        <begin position="110"/>
        <end position="128"/>
    </location>
</feature>
<keyword evidence="3 7" id="KW-0812">Transmembrane</keyword>
<dbReference type="Proteomes" id="UP001466331">
    <property type="component" value="Unassembled WGS sequence"/>
</dbReference>
<protein>
    <submittedName>
        <fullName evidence="9">Na/Pi cotransporter family protein</fullName>
    </submittedName>
</protein>
<dbReference type="Pfam" id="PF02690">
    <property type="entry name" value="Na_Pi_cotrans"/>
    <property type="match status" value="2"/>
</dbReference>
<evidence type="ECO:0000256" key="4">
    <source>
        <dbReference type="ARBA" id="ARBA00022989"/>
    </source>
</evidence>
<reference evidence="9 10" key="1">
    <citation type="submission" date="2024-03" db="EMBL/GenBank/DDBJ databases">
        <title>Ignisphaera cupida sp. nov., a hyperthermophilic hydrolytic archaeon from a hot spring of Kamchatka, and proposal of Ignisphaeraceae fam. nov.</title>
        <authorList>
            <person name="Podosokorskaya O.A."/>
            <person name="Elcheninov A.G."/>
            <person name="Maltseva A.I."/>
            <person name="Zayulina K.S."/>
            <person name="Novikov A."/>
            <person name="Merkel A.Y."/>
        </authorList>
    </citation>
    <scope>NUCLEOTIDE SEQUENCE [LARGE SCALE GENOMIC DNA]</scope>
    <source>
        <strain evidence="9 10">38H-sp</strain>
    </source>
</reference>
<sequence length="553" mass="62775">MKTFLMIVNLIGGLSVFFYGMRLMSQGLRKRAGGRLRRILRSFSDKPIKGVLSGTLVTSVIQSSSATTVLVVSLVNAGLLAMEEAIGVVFGANIGTTFTAWIVSFFGFKFSLGHLVLPVFAVSLPMFFSKRESVREAAEALFGFSMIFLGLSIIKEQVPDVQVTEQTKWFFEFFRDDSFFSIFAFVLMGSLATMILQSSSTTVAITLTLLFKGWITFPLAAAAVLGENIGTTITAFLASIPMNRQAKRIAYAHMLFNITGVIWMLFVFRPFIAFVDYVIPGAVTDHNAVTYHLSAFHTFFNITNTFLFIWFVKPYAKLLFKILPEEKAEDALVMVASPLPESLESNLIMIGKAITQMARRIYEMAKLLHTSLTGNMETLNELKERASELEMRFDEMEEAIHITLTKCATSSMNQEQANRLMAYQVMSRAFESMSDSLFRIARLLRQKEKKNALFHEEAISELSEYTELVIEFLRYNVEFLENETPGYDFDYAYGLEQKIDKMRDKLRKKSRKTLTEEADVRGELYFMDIVRHLEHLGDYSMDISNAIKDIIEK</sequence>
<evidence type="ECO:0000256" key="7">
    <source>
        <dbReference type="SAM" id="Phobius"/>
    </source>
</evidence>
<feature type="transmembrane region" description="Helical" evidence="7">
    <location>
        <begin position="140"/>
        <end position="158"/>
    </location>
</feature>